<proteinExistence type="predicted"/>
<evidence type="ECO:0000313" key="1">
    <source>
        <dbReference type="EMBL" id="CNU54322.1"/>
    </source>
</evidence>
<reference evidence="1 2" key="1">
    <citation type="submission" date="2015-03" db="EMBL/GenBank/DDBJ databases">
        <authorList>
            <consortium name="Pathogen Informatics"/>
        </authorList>
    </citation>
    <scope>NUCLEOTIDE SEQUENCE [LARGE SCALE GENOMIC DNA]</scope>
    <source>
        <strain evidence="1 2">A1104</strain>
    </source>
</reference>
<dbReference type="Proteomes" id="UP000041314">
    <property type="component" value="Unassembled WGS sequence"/>
</dbReference>
<organism evidence="1 2">
    <name type="scientific">Salmonella enterica subsp. enterica serovar Bovismorbificans</name>
    <dbReference type="NCBI Taxonomy" id="58097"/>
    <lineage>
        <taxon>Bacteria</taxon>
        <taxon>Pseudomonadati</taxon>
        <taxon>Pseudomonadota</taxon>
        <taxon>Gammaproteobacteria</taxon>
        <taxon>Enterobacterales</taxon>
        <taxon>Enterobacteriaceae</taxon>
        <taxon>Salmonella</taxon>
    </lineage>
</organism>
<protein>
    <submittedName>
        <fullName evidence="1">Uncharacterized protein</fullName>
    </submittedName>
</protein>
<name>A0A655D9V5_SALET</name>
<evidence type="ECO:0000313" key="2">
    <source>
        <dbReference type="Proteomes" id="UP000041314"/>
    </source>
</evidence>
<sequence>MLNTSRSAKSSSSCAFSDAAIASGLRCAPPSGSGMMESISFSSFRRGAMMPIASAANGALSALFHKIEAQPSGEITE</sequence>
<dbReference type="EMBL" id="CQPA01000026">
    <property type="protein sequence ID" value="CNU54322.1"/>
    <property type="molecule type" value="Genomic_DNA"/>
</dbReference>
<gene>
    <name evidence="1" type="ORF">ERS008198_03013</name>
</gene>
<dbReference type="AlphaFoldDB" id="A0A655D9V5"/>
<accession>A0A655D9V5</accession>